<dbReference type="GO" id="GO:0000976">
    <property type="term" value="F:transcription cis-regulatory region binding"/>
    <property type="evidence" value="ECO:0007669"/>
    <property type="project" value="TreeGrafter"/>
</dbReference>
<keyword evidence="3" id="KW-0804">Transcription</keyword>
<evidence type="ECO:0000256" key="3">
    <source>
        <dbReference type="ARBA" id="ARBA00023163"/>
    </source>
</evidence>
<evidence type="ECO:0000256" key="4">
    <source>
        <dbReference type="PROSITE-ProRule" id="PRU00335"/>
    </source>
</evidence>
<evidence type="ECO:0000313" key="6">
    <source>
        <dbReference type="EMBL" id="TDR06331.1"/>
    </source>
</evidence>
<organism evidence="6 7">
    <name type="scientific">Marinomonas communis</name>
    <dbReference type="NCBI Taxonomy" id="28254"/>
    <lineage>
        <taxon>Bacteria</taxon>
        <taxon>Pseudomonadati</taxon>
        <taxon>Pseudomonadota</taxon>
        <taxon>Gammaproteobacteria</taxon>
        <taxon>Oceanospirillales</taxon>
        <taxon>Oceanospirillaceae</taxon>
        <taxon>Marinomonas</taxon>
    </lineage>
</organism>
<accession>A0A4R6WYK2</accession>
<dbReference type="Gene3D" id="1.10.10.60">
    <property type="entry name" value="Homeodomain-like"/>
    <property type="match status" value="1"/>
</dbReference>
<dbReference type="GO" id="GO:0003700">
    <property type="term" value="F:DNA-binding transcription factor activity"/>
    <property type="evidence" value="ECO:0007669"/>
    <property type="project" value="TreeGrafter"/>
</dbReference>
<dbReference type="PANTHER" id="PTHR30055">
    <property type="entry name" value="HTH-TYPE TRANSCRIPTIONAL REGULATOR RUTR"/>
    <property type="match status" value="1"/>
</dbReference>
<evidence type="ECO:0000259" key="5">
    <source>
        <dbReference type="PROSITE" id="PS50977"/>
    </source>
</evidence>
<dbReference type="PANTHER" id="PTHR30055:SF146">
    <property type="entry name" value="HTH-TYPE TRANSCRIPTIONAL DUAL REGULATOR CECR"/>
    <property type="match status" value="1"/>
</dbReference>
<dbReference type="AlphaFoldDB" id="A0A4R6WYK2"/>
<sequence>MKLSDRKRLQILDAAEALFAEHGVETTSMDAISARAEVSKRTVYNHFATKDELFQAIMIRMFERQADDEVVVFNKEQSVTDQLTTIAASEVARLSSDSFIKLAKVGFIQLLTQPELAERFSQQKVGCQVYLDQFLEDACEQGVLHIDDIPFASMQFIYQLKTFVFYPSLLQSETVSEARKEQVIRETVSMFLARYGAPLRSNRLQ</sequence>
<feature type="domain" description="HTH tetR-type" evidence="5">
    <location>
        <begin position="5"/>
        <end position="65"/>
    </location>
</feature>
<dbReference type="InterPro" id="IPR001647">
    <property type="entry name" value="HTH_TetR"/>
</dbReference>
<dbReference type="OrthoDB" id="8535430at2"/>
<comment type="caution">
    <text evidence="6">The sequence shown here is derived from an EMBL/GenBank/DDBJ whole genome shotgun (WGS) entry which is preliminary data.</text>
</comment>
<gene>
    <name evidence="6" type="ORF">C8D85_3263</name>
</gene>
<dbReference type="PRINTS" id="PR00455">
    <property type="entry name" value="HTHTETR"/>
</dbReference>
<dbReference type="RefSeq" id="WP_133564725.1">
    <property type="nucleotide sequence ID" value="NZ_SNZA01000006.1"/>
</dbReference>
<dbReference type="Proteomes" id="UP000295729">
    <property type="component" value="Unassembled WGS sequence"/>
</dbReference>
<feature type="DNA-binding region" description="H-T-H motif" evidence="4">
    <location>
        <begin position="28"/>
        <end position="47"/>
    </location>
</feature>
<dbReference type="InterPro" id="IPR050109">
    <property type="entry name" value="HTH-type_TetR-like_transc_reg"/>
</dbReference>
<evidence type="ECO:0000256" key="1">
    <source>
        <dbReference type="ARBA" id="ARBA00023015"/>
    </source>
</evidence>
<dbReference type="InterPro" id="IPR023772">
    <property type="entry name" value="DNA-bd_HTH_TetR-type_CS"/>
</dbReference>
<dbReference type="Pfam" id="PF00440">
    <property type="entry name" value="TetR_N"/>
    <property type="match status" value="1"/>
</dbReference>
<dbReference type="FunFam" id="1.10.10.60:FF:000141">
    <property type="entry name" value="TetR family transcriptional regulator"/>
    <property type="match status" value="1"/>
</dbReference>
<dbReference type="SUPFAM" id="SSF46689">
    <property type="entry name" value="Homeodomain-like"/>
    <property type="match status" value="1"/>
</dbReference>
<dbReference type="Pfam" id="PF14246">
    <property type="entry name" value="TetR_C_7"/>
    <property type="match status" value="1"/>
</dbReference>
<evidence type="ECO:0000256" key="2">
    <source>
        <dbReference type="ARBA" id="ARBA00023125"/>
    </source>
</evidence>
<dbReference type="EMBL" id="SNZA01000006">
    <property type="protein sequence ID" value="TDR06331.1"/>
    <property type="molecule type" value="Genomic_DNA"/>
</dbReference>
<dbReference type="InterPro" id="IPR009057">
    <property type="entry name" value="Homeodomain-like_sf"/>
</dbReference>
<name>A0A4R6WYK2_9GAMM</name>
<dbReference type="PROSITE" id="PS01081">
    <property type="entry name" value="HTH_TETR_1"/>
    <property type="match status" value="1"/>
</dbReference>
<proteinExistence type="predicted"/>
<dbReference type="Gene3D" id="1.10.357.10">
    <property type="entry name" value="Tetracycline Repressor, domain 2"/>
    <property type="match status" value="1"/>
</dbReference>
<keyword evidence="7" id="KW-1185">Reference proteome</keyword>
<protein>
    <submittedName>
        <fullName evidence="6">TetR family transcriptional regulator</fullName>
    </submittedName>
</protein>
<keyword evidence="1" id="KW-0805">Transcription regulation</keyword>
<reference evidence="6 7" key="1">
    <citation type="submission" date="2019-03" db="EMBL/GenBank/DDBJ databases">
        <title>Genomic Encyclopedia of Type Strains, Phase IV (KMG-IV): sequencing the most valuable type-strain genomes for metagenomic binning, comparative biology and taxonomic classification.</title>
        <authorList>
            <person name="Goeker M."/>
        </authorList>
    </citation>
    <scope>NUCLEOTIDE SEQUENCE [LARGE SCALE GENOMIC DNA]</scope>
    <source>
        <strain evidence="6 7">DSM 5604</strain>
    </source>
</reference>
<dbReference type="PROSITE" id="PS50977">
    <property type="entry name" value="HTH_TETR_2"/>
    <property type="match status" value="1"/>
</dbReference>
<dbReference type="InterPro" id="IPR039536">
    <property type="entry name" value="TetR_C_Proteobacteria"/>
</dbReference>
<evidence type="ECO:0000313" key="7">
    <source>
        <dbReference type="Proteomes" id="UP000295729"/>
    </source>
</evidence>
<keyword evidence="2 4" id="KW-0238">DNA-binding</keyword>